<organism evidence="1 2">
    <name type="scientific">Centipeda periodontii DSM 2778</name>
    <dbReference type="NCBI Taxonomy" id="888060"/>
    <lineage>
        <taxon>Bacteria</taxon>
        <taxon>Bacillati</taxon>
        <taxon>Bacillota</taxon>
        <taxon>Negativicutes</taxon>
        <taxon>Selenomonadales</taxon>
        <taxon>Selenomonadaceae</taxon>
        <taxon>Centipeda</taxon>
    </lineage>
</organism>
<name>F5RP73_9FIRM</name>
<dbReference type="Proteomes" id="UP000004067">
    <property type="component" value="Unassembled WGS sequence"/>
</dbReference>
<gene>
    <name evidence="1" type="ORF">HMPREF9081_2059</name>
</gene>
<dbReference type="EMBL" id="AFHQ01000052">
    <property type="protein sequence ID" value="EGK57889.1"/>
    <property type="molecule type" value="Genomic_DNA"/>
</dbReference>
<dbReference type="STRING" id="888060.HMPREF9081_2059"/>
<keyword evidence="2" id="KW-1185">Reference proteome</keyword>
<proteinExistence type="predicted"/>
<evidence type="ECO:0000313" key="1">
    <source>
        <dbReference type="EMBL" id="EGK57889.1"/>
    </source>
</evidence>
<dbReference type="RefSeq" id="WP_006307137.1">
    <property type="nucleotide sequence ID" value="NZ_GL892076.1"/>
</dbReference>
<dbReference type="AlphaFoldDB" id="F5RP73"/>
<evidence type="ECO:0000313" key="2">
    <source>
        <dbReference type="Proteomes" id="UP000004067"/>
    </source>
</evidence>
<comment type="caution">
    <text evidence="1">The sequence shown here is derived from an EMBL/GenBank/DDBJ whole genome shotgun (WGS) entry which is preliminary data.</text>
</comment>
<accession>F5RP73</accession>
<sequence>MKSVNWRRFFRPNKEANRTHSRGYVEDLPTQYGQKRCVKMAWLNLSVLPK</sequence>
<protein>
    <submittedName>
        <fullName evidence="1">Uncharacterized protein</fullName>
    </submittedName>
</protein>
<dbReference type="HOGENOM" id="CLU_214258_0_0_9"/>
<dbReference type="eggNOG" id="ENOG502ZTMG">
    <property type="taxonomic scope" value="Bacteria"/>
</dbReference>
<reference evidence="1 2" key="1">
    <citation type="submission" date="2011-04" db="EMBL/GenBank/DDBJ databases">
        <authorList>
            <person name="Muzny D."/>
            <person name="Qin X."/>
            <person name="Deng J."/>
            <person name="Jiang H."/>
            <person name="Liu Y."/>
            <person name="Qu J."/>
            <person name="Song X.-Z."/>
            <person name="Zhang L."/>
            <person name="Thornton R."/>
            <person name="Coyle M."/>
            <person name="Francisco L."/>
            <person name="Jackson L."/>
            <person name="Javaid M."/>
            <person name="Korchina V."/>
            <person name="Kovar C."/>
            <person name="Mata R."/>
            <person name="Mathew T."/>
            <person name="Ngo R."/>
            <person name="Nguyen L."/>
            <person name="Nguyen N."/>
            <person name="Okwuonu G."/>
            <person name="Ongeri F."/>
            <person name="Pham C."/>
            <person name="Simmons D."/>
            <person name="Wilczek-Boney K."/>
            <person name="Hale W."/>
            <person name="Jakkamsetti A."/>
            <person name="Pham P."/>
            <person name="Ruth R."/>
            <person name="San Lucas F."/>
            <person name="Warren J."/>
            <person name="Zhang J."/>
            <person name="Zhao Z."/>
            <person name="Zhou C."/>
            <person name="Zhu D."/>
            <person name="Lee S."/>
            <person name="Bess C."/>
            <person name="Blankenburg K."/>
            <person name="Forbes L."/>
            <person name="Fu Q."/>
            <person name="Gubbala S."/>
            <person name="Hirani K."/>
            <person name="Jayaseelan J.C."/>
            <person name="Lara F."/>
            <person name="Munidasa M."/>
            <person name="Palculict T."/>
            <person name="Patil S."/>
            <person name="Pu L.-L."/>
            <person name="Saada N."/>
            <person name="Tang L."/>
            <person name="Weissenberger G."/>
            <person name="Zhu Y."/>
            <person name="Hemphill L."/>
            <person name="Shang Y."/>
            <person name="Youmans B."/>
            <person name="Ayvaz T."/>
            <person name="Ross M."/>
            <person name="Santibanez J."/>
            <person name="Aqrawi P."/>
            <person name="Gross S."/>
            <person name="Joshi V."/>
            <person name="Fowler G."/>
            <person name="Nazareth L."/>
            <person name="Reid J."/>
            <person name="Worley K."/>
            <person name="Petrosino J."/>
            <person name="Highlander S."/>
            <person name="Gibbs R."/>
        </authorList>
    </citation>
    <scope>NUCLEOTIDE SEQUENCE [LARGE SCALE GENOMIC DNA]</scope>
    <source>
        <strain evidence="1 2">DSM 2778</strain>
    </source>
</reference>